<accession>A0A0B1SDH4</accession>
<evidence type="ECO:0000256" key="1">
    <source>
        <dbReference type="PIRSR" id="PIRSR000106-2"/>
    </source>
</evidence>
<gene>
    <name evidence="3" type="ORF">OESDEN_16940</name>
</gene>
<protein>
    <submittedName>
        <fullName evidence="3">Malic enzyme, NAD binding domain protein</fullName>
    </submittedName>
</protein>
<dbReference type="AlphaFoldDB" id="A0A0B1SDH4"/>
<feature type="binding site" evidence="1">
    <location>
        <position position="140"/>
    </location>
    <ligand>
        <name>(S)-malate</name>
        <dbReference type="ChEBI" id="CHEBI:15589"/>
    </ligand>
</feature>
<proteinExistence type="predicted"/>
<dbReference type="PIRSF" id="PIRSF000106">
    <property type="entry name" value="ME"/>
    <property type="match status" value="1"/>
</dbReference>
<dbReference type="SUPFAM" id="SSF51735">
    <property type="entry name" value="NAD(P)-binding Rossmann-fold domains"/>
    <property type="match status" value="2"/>
</dbReference>
<organism evidence="3 4">
    <name type="scientific">Oesophagostomum dentatum</name>
    <name type="common">Nodular worm</name>
    <dbReference type="NCBI Taxonomy" id="61180"/>
    <lineage>
        <taxon>Eukaryota</taxon>
        <taxon>Metazoa</taxon>
        <taxon>Ecdysozoa</taxon>
        <taxon>Nematoda</taxon>
        <taxon>Chromadorea</taxon>
        <taxon>Rhabditida</taxon>
        <taxon>Rhabditina</taxon>
        <taxon>Rhabditomorpha</taxon>
        <taxon>Strongyloidea</taxon>
        <taxon>Strongylidae</taxon>
        <taxon>Oesophagostomum</taxon>
    </lineage>
</organism>
<dbReference type="PANTHER" id="PTHR23406:SF90">
    <property type="entry name" value="MALIC ENZYME-RELATED"/>
    <property type="match status" value="1"/>
</dbReference>
<keyword evidence="4" id="KW-1185">Reference proteome</keyword>
<dbReference type="Gene3D" id="3.40.50.720">
    <property type="entry name" value="NAD(P)-binding Rossmann-like Domain"/>
    <property type="match status" value="2"/>
</dbReference>
<dbReference type="PANTHER" id="PTHR23406">
    <property type="entry name" value="MALIC ENZYME-RELATED"/>
    <property type="match status" value="1"/>
</dbReference>
<dbReference type="GO" id="GO:0051287">
    <property type="term" value="F:NAD binding"/>
    <property type="evidence" value="ECO:0007669"/>
    <property type="project" value="InterPro"/>
</dbReference>
<dbReference type="GO" id="GO:0006108">
    <property type="term" value="P:malate metabolic process"/>
    <property type="evidence" value="ECO:0007669"/>
    <property type="project" value="TreeGrafter"/>
</dbReference>
<dbReference type="InterPro" id="IPR012302">
    <property type="entry name" value="Malic_NAD-bd"/>
</dbReference>
<sequence length="223" mass="24010">MSQTKIVFLGAGAAGLGIAELCVAQMMKEGISREAAEANIFLLNSKGLITKEKAVNLKPLAQRFAKDLPFTSSLLEVVKMVKPNALLGLSTISGAFSPEILKEMAKINPRLSTISGAFSPEILKEMAKINPRPIIFALSNPTIKAECTAEDAYHYTNGSVLFASGSPFDNVEMNGKLYKPGQGNNSYIFPGVALGAILFKARKIPQEAFLIAARVRSVTYIQE</sequence>
<feature type="binding site" evidence="1">
    <location>
        <position position="184"/>
    </location>
    <ligand>
        <name>(S)-malate</name>
        <dbReference type="ChEBI" id="CHEBI:15589"/>
    </ligand>
</feature>
<feature type="domain" description="Malic enzyme NAD-binding" evidence="2">
    <location>
        <begin position="1"/>
        <end position="222"/>
    </location>
</feature>
<dbReference type="InterPro" id="IPR036291">
    <property type="entry name" value="NAD(P)-bd_dom_sf"/>
</dbReference>
<dbReference type="SMART" id="SM00919">
    <property type="entry name" value="Malic_M"/>
    <property type="match status" value="1"/>
</dbReference>
<reference evidence="3 4" key="1">
    <citation type="submission" date="2014-03" db="EMBL/GenBank/DDBJ databases">
        <title>Draft genome of the hookworm Oesophagostomum dentatum.</title>
        <authorList>
            <person name="Mitreva M."/>
        </authorList>
    </citation>
    <scope>NUCLEOTIDE SEQUENCE [LARGE SCALE GENOMIC DNA]</scope>
    <source>
        <strain evidence="3 4">OD-Hann</strain>
    </source>
</reference>
<name>A0A0B1SDH4_OESDE</name>
<evidence type="ECO:0000313" key="3">
    <source>
        <dbReference type="EMBL" id="KHJ83363.1"/>
    </source>
</evidence>
<dbReference type="EMBL" id="KN573816">
    <property type="protein sequence ID" value="KHJ83363.1"/>
    <property type="molecule type" value="Genomic_DNA"/>
</dbReference>
<dbReference type="InterPro" id="IPR001891">
    <property type="entry name" value="Malic_OxRdtase"/>
</dbReference>
<evidence type="ECO:0000259" key="2">
    <source>
        <dbReference type="SMART" id="SM00919"/>
    </source>
</evidence>
<dbReference type="Proteomes" id="UP000053660">
    <property type="component" value="Unassembled WGS sequence"/>
</dbReference>
<dbReference type="GO" id="GO:0004473">
    <property type="term" value="F:malate dehydrogenase (decarboxylating) (NADP+) activity"/>
    <property type="evidence" value="ECO:0007669"/>
    <property type="project" value="TreeGrafter"/>
</dbReference>
<dbReference type="GO" id="GO:0005739">
    <property type="term" value="C:mitochondrion"/>
    <property type="evidence" value="ECO:0007669"/>
    <property type="project" value="TreeGrafter"/>
</dbReference>
<dbReference type="Pfam" id="PF03949">
    <property type="entry name" value="Malic_M"/>
    <property type="match status" value="2"/>
</dbReference>
<evidence type="ECO:0000313" key="4">
    <source>
        <dbReference type="Proteomes" id="UP000053660"/>
    </source>
</evidence>
<dbReference type="OrthoDB" id="5365701at2759"/>